<evidence type="ECO:0000313" key="8">
    <source>
        <dbReference type="EMBL" id="ADF63730.1"/>
    </source>
</evidence>
<gene>
    <name evidence="8" type="ordered locus">ECL_04197</name>
</gene>
<feature type="domain" description="Tyr recombinase" evidence="6">
    <location>
        <begin position="211"/>
        <end position="395"/>
    </location>
</feature>
<protein>
    <submittedName>
        <fullName evidence="8">Putative integrase</fullName>
    </submittedName>
</protein>
<dbReference type="InterPro" id="IPR011010">
    <property type="entry name" value="DNA_brk_join_enz"/>
</dbReference>
<dbReference type="Pfam" id="PF20172">
    <property type="entry name" value="DUF6538"/>
    <property type="match status" value="1"/>
</dbReference>
<keyword evidence="4" id="KW-0233">DNA recombination</keyword>
<evidence type="ECO:0000256" key="2">
    <source>
        <dbReference type="ARBA" id="ARBA00022908"/>
    </source>
</evidence>
<keyword evidence="3 5" id="KW-0238">DNA-binding</keyword>
<comment type="similarity">
    <text evidence="1">Belongs to the 'phage' integrase family.</text>
</comment>
<dbReference type="PATRIC" id="fig|716541.4.peg.4344"/>
<dbReference type="InterPro" id="IPR002104">
    <property type="entry name" value="Integrase_catalytic"/>
</dbReference>
<dbReference type="InterPro" id="IPR050090">
    <property type="entry name" value="Tyrosine_recombinase_XerCD"/>
</dbReference>
<dbReference type="PANTHER" id="PTHR30349:SF41">
    <property type="entry name" value="INTEGRASE_RECOMBINASE PROTEIN MJ0367-RELATED"/>
    <property type="match status" value="1"/>
</dbReference>
<keyword evidence="2" id="KW-0229">DNA integration</keyword>
<dbReference type="GO" id="GO:0015074">
    <property type="term" value="P:DNA integration"/>
    <property type="evidence" value="ECO:0007669"/>
    <property type="project" value="UniProtKB-KW"/>
</dbReference>
<dbReference type="GO" id="GO:0003677">
    <property type="term" value="F:DNA binding"/>
    <property type="evidence" value="ECO:0007669"/>
    <property type="project" value="UniProtKB-UniRule"/>
</dbReference>
<evidence type="ECO:0000313" key="9">
    <source>
        <dbReference type="Proteomes" id="UP000002363"/>
    </source>
</evidence>
<dbReference type="STRING" id="716541.ECL_04197"/>
<dbReference type="SUPFAM" id="SSF56349">
    <property type="entry name" value="DNA breaking-rejoining enzymes"/>
    <property type="match status" value="1"/>
</dbReference>
<proteinExistence type="inferred from homology"/>
<dbReference type="Pfam" id="PF00589">
    <property type="entry name" value="Phage_integrase"/>
    <property type="match status" value="1"/>
</dbReference>
<dbReference type="PROSITE" id="PS51898">
    <property type="entry name" value="TYR_RECOMBINASE"/>
    <property type="match status" value="1"/>
</dbReference>
<dbReference type="Gene3D" id="1.10.443.10">
    <property type="entry name" value="Intergrase catalytic core"/>
    <property type="match status" value="1"/>
</dbReference>
<dbReference type="OrthoDB" id="9784724at2"/>
<dbReference type="EnsemblBacteria" id="ADF63730">
    <property type="protein sequence ID" value="ADF63730"/>
    <property type="gene ID" value="ECL_04197"/>
</dbReference>
<dbReference type="eggNOG" id="COG0582">
    <property type="taxonomic scope" value="Bacteria"/>
</dbReference>
<organism evidence="8 9">
    <name type="scientific">Enterobacter cloacae subsp. cloacae (strain ATCC 13047 / DSM 30054 / NBRC 13535 / NCTC 10005 / WDCM 00083 / NCDC 279-56)</name>
    <dbReference type="NCBI Taxonomy" id="716541"/>
    <lineage>
        <taxon>Bacteria</taxon>
        <taxon>Pseudomonadati</taxon>
        <taxon>Pseudomonadota</taxon>
        <taxon>Gammaproteobacteria</taxon>
        <taxon>Enterobacterales</taxon>
        <taxon>Enterobacteriaceae</taxon>
        <taxon>Enterobacter</taxon>
        <taxon>Enterobacter cloacae complex</taxon>
    </lineage>
</organism>
<dbReference type="KEGG" id="enc:ECL_04197"/>
<feature type="domain" description="Core-binding (CB)" evidence="7">
    <location>
        <begin position="104"/>
        <end position="187"/>
    </location>
</feature>
<dbReference type="EMBL" id="CP001918">
    <property type="protein sequence ID" value="ADF63730.1"/>
    <property type="molecule type" value="Genomic_DNA"/>
</dbReference>
<name>A0A0H3CR36_ENTCC</name>
<evidence type="ECO:0000259" key="7">
    <source>
        <dbReference type="PROSITE" id="PS51900"/>
    </source>
</evidence>
<dbReference type="AlphaFoldDB" id="A0A0H3CR36"/>
<evidence type="ECO:0000256" key="4">
    <source>
        <dbReference type="ARBA" id="ARBA00023172"/>
    </source>
</evidence>
<reference evidence="8 9" key="1">
    <citation type="journal article" date="2010" name="J. Bacteriol.">
        <title>Complete genome sequence of Enterobacter cloacae subsp. cloacae type strain ATCC 13047.</title>
        <authorList>
            <person name="Ren Y."/>
            <person name="Ren Y."/>
            <person name="Zhou Z."/>
            <person name="Guo X."/>
            <person name="Li Y."/>
            <person name="Feng L."/>
            <person name="Wang L."/>
        </authorList>
    </citation>
    <scope>NUCLEOTIDE SEQUENCE [LARGE SCALE GENOMIC DNA]</scope>
    <source>
        <strain evidence="9">ATCC 13047 / DSM 30054 / NBRC 13535 / NCTC 10005 / WDCM 00083 / NCDC 279-56</strain>
    </source>
</reference>
<dbReference type="HOGENOM" id="CLU_038358_0_0_6"/>
<dbReference type="Proteomes" id="UP000002363">
    <property type="component" value="Chromosome"/>
</dbReference>
<evidence type="ECO:0000256" key="3">
    <source>
        <dbReference type="ARBA" id="ARBA00023125"/>
    </source>
</evidence>
<sequence>MTIKGQEYLYLSPDGVWQFQIYIPSYMRHMFGGKRLYRKSTGTRDIYKARHFRNHMLVEWNNLKEQFKPDTEDKRIQLAITSLHSQIRKNKNKPLIEERASSIPHLCFLRDEYATAYQDRRSFSTLSKSARAVEVFLQSIGKVDISLDQIGRRLVTDFIEEQQKRDVAPQTVQNWLTSLGSLYEFAKRRYDAIAPLNPFHGHNLEARRTIESYQPFEWHQLSTLLNEADEELRAVILIGLFSGARLDEIASLKKEEIVMVEGIRTFYISKSKTKAGIRHIPIHAFLIGMVDYYLSLNTGDYLLPQANKIERKDGKKGPFYSQAFTRLRRRVVPMATDRQCFHSLRGHFITCLDRAGVPEQRIGYITGHSSQAAATEAFKTYSAGCSMKELSDYVEMVAYPEITFPELNKEEQAPHA</sequence>
<evidence type="ECO:0000259" key="6">
    <source>
        <dbReference type="PROSITE" id="PS51898"/>
    </source>
</evidence>
<dbReference type="InterPro" id="IPR010998">
    <property type="entry name" value="Integrase_recombinase_N"/>
</dbReference>
<accession>A0A0H3CR36</accession>
<dbReference type="RefSeq" id="WP_003862885.1">
    <property type="nucleotide sequence ID" value="NC_014121.1"/>
</dbReference>
<keyword evidence="9" id="KW-1185">Reference proteome</keyword>
<dbReference type="PANTHER" id="PTHR30349">
    <property type="entry name" value="PHAGE INTEGRASE-RELATED"/>
    <property type="match status" value="1"/>
</dbReference>
<evidence type="ECO:0000256" key="1">
    <source>
        <dbReference type="ARBA" id="ARBA00008857"/>
    </source>
</evidence>
<dbReference type="InterPro" id="IPR013762">
    <property type="entry name" value="Integrase-like_cat_sf"/>
</dbReference>
<dbReference type="PROSITE" id="PS51900">
    <property type="entry name" value="CB"/>
    <property type="match status" value="1"/>
</dbReference>
<evidence type="ECO:0000256" key="5">
    <source>
        <dbReference type="PROSITE-ProRule" id="PRU01248"/>
    </source>
</evidence>
<dbReference type="Gene3D" id="1.10.150.130">
    <property type="match status" value="1"/>
</dbReference>
<dbReference type="InterPro" id="IPR046668">
    <property type="entry name" value="DUF6538"/>
</dbReference>
<dbReference type="GO" id="GO:0006310">
    <property type="term" value="P:DNA recombination"/>
    <property type="evidence" value="ECO:0007669"/>
    <property type="project" value="UniProtKB-KW"/>
</dbReference>
<dbReference type="InterPro" id="IPR044068">
    <property type="entry name" value="CB"/>
</dbReference>